<dbReference type="SMART" id="SM00304">
    <property type="entry name" value="HAMP"/>
    <property type="match status" value="1"/>
</dbReference>
<feature type="transmembrane region" description="Helical" evidence="4">
    <location>
        <begin position="315"/>
        <end position="336"/>
    </location>
</feature>
<evidence type="ECO:0000259" key="5">
    <source>
        <dbReference type="PROSITE" id="PS50885"/>
    </source>
</evidence>
<dbReference type="RefSeq" id="WP_258561047.1">
    <property type="nucleotide sequence ID" value="NZ_JACDUT010000005.1"/>
</dbReference>
<evidence type="ECO:0000313" key="6">
    <source>
        <dbReference type="EMBL" id="MBA2875231.1"/>
    </source>
</evidence>
<sequence>MTQVFSLLIVIAILSAGIQVYFMNQQIKSNIYEKSTPIANSIERGIEETDLASKMIEQQIDFKMIAIAKHIGDLLQTQKVENIKNEQLLKIKKDLNLAGLTIFARKDNDIVAVKSTDVKDIGFSTKSYGELVYRNMNAVLKGEEPVVQEGYTDKSILVLPIVKSGSHKEQPLFFKYAYYHPPGSDYIVNPFIEAQEVYKFTQEVGPGRLISQIEQRNPYVKEISVLNPKVFKNPSLEMNFYPPLRKVEHGDFKYQTKEDVEILKQMVDHPVKRISLQKVNGEKLYKVFLPINDNRVIYLALDYSKMTTPFYKYSIILMVSSLLSLLVLFLITVPFFNQIYENIQRVKEQIQLLADGDLTVKSRVKDGSELEILSNSVNKMVNKLHSLVSDTREQAVKTQRLSVMLEAEASQSVEKMYELSTETTIQSREQLHEIHEFLDEIEEVLNTLPNDENTKAIFDKMDAMRQIANDRTATTTEMTIQLSDLLQSLHGQSKELSNIANTLLQQISRFKL</sequence>
<dbReference type="InterPro" id="IPR003660">
    <property type="entry name" value="HAMP_dom"/>
</dbReference>
<keyword evidence="4" id="KW-0812">Transmembrane</keyword>
<protein>
    <submittedName>
        <fullName evidence="6">Methyl-accepting chemotaxis protein</fullName>
    </submittedName>
</protein>
<evidence type="ECO:0000256" key="4">
    <source>
        <dbReference type="SAM" id="Phobius"/>
    </source>
</evidence>
<keyword evidence="2" id="KW-1003">Cell membrane</keyword>
<keyword evidence="4" id="KW-1133">Transmembrane helix</keyword>
<organism evidence="6 7">
    <name type="scientific">Thermaerobacillus caldiproteolyticus</name>
    <dbReference type="NCBI Taxonomy" id="247480"/>
    <lineage>
        <taxon>Bacteria</taxon>
        <taxon>Bacillati</taxon>
        <taxon>Bacillota</taxon>
        <taxon>Bacilli</taxon>
        <taxon>Bacillales</taxon>
        <taxon>Anoxybacillaceae</taxon>
        <taxon>Thermaerobacillus</taxon>
    </lineage>
</organism>
<evidence type="ECO:0000256" key="2">
    <source>
        <dbReference type="ARBA" id="ARBA00022475"/>
    </source>
</evidence>
<name>A0A7W0C065_9BACL</name>
<feature type="domain" description="HAMP" evidence="5">
    <location>
        <begin position="337"/>
        <end position="389"/>
    </location>
</feature>
<dbReference type="Gene3D" id="6.10.340.10">
    <property type="match status" value="1"/>
</dbReference>
<accession>A0A7W0C065</accession>
<proteinExistence type="predicted"/>
<dbReference type="GO" id="GO:0007165">
    <property type="term" value="P:signal transduction"/>
    <property type="evidence" value="ECO:0007669"/>
    <property type="project" value="InterPro"/>
</dbReference>
<evidence type="ECO:0000256" key="1">
    <source>
        <dbReference type="ARBA" id="ARBA00004236"/>
    </source>
</evidence>
<gene>
    <name evidence="6" type="ORF">HNR31_002004</name>
</gene>
<reference evidence="6 7" key="1">
    <citation type="submission" date="2020-07" db="EMBL/GenBank/DDBJ databases">
        <title>Genomic Encyclopedia of Type Strains, Phase IV (KMG-IV): sequencing the most valuable type-strain genomes for metagenomic binning, comparative biology and taxonomic classification.</title>
        <authorList>
            <person name="Goeker M."/>
        </authorList>
    </citation>
    <scope>NUCLEOTIDE SEQUENCE [LARGE SCALE GENOMIC DNA]</scope>
    <source>
        <strain evidence="6 7">DSM 15730</strain>
    </source>
</reference>
<dbReference type="EMBL" id="JACDUT010000005">
    <property type="protein sequence ID" value="MBA2875231.1"/>
    <property type="molecule type" value="Genomic_DNA"/>
</dbReference>
<dbReference type="SUPFAM" id="SSF158472">
    <property type="entry name" value="HAMP domain-like"/>
    <property type="match status" value="1"/>
</dbReference>
<dbReference type="GO" id="GO:0005886">
    <property type="term" value="C:plasma membrane"/>
    <property type="evidence" value="ECO:0007669"/>
    <property type="project" value="UniProtKB-SubCell"/>
</dbReference>
<dbReference type="PROSITE" id="PS50885">
    <property type="entry name" value="HAMP"/>
    <property type="match status" value="1"/>
</dbReference>
<dbReference type="CDD" id="cd06225">
    <property type="entry name" value="HAMP"/>
    <property type="match status" value="1"/>
</dbReference>
<comment type="caution">
    <text evidence="6">The sequence shown here is derived from an EMBL/GenBank/DDBJ whole genome shotgun (WGS) entry which is preliminary data.</text>
</comment>
<keyword evidence="7" id="KW-1185">Reference proteome</keyword>
<evidence type="ECO:0000256" key="3">
    <source>
        <dbReference type="ARBA" id="ARBA00023136"/>
    </source>
</evidence>
<keyword evidence="3 4" id="KW-0472">Membrane</keyword>
<evidence type="ECO:0000313" key="7">
    <source>
        <dbReference type="Proteomes" id="UP000523087"/>
    </source>
</evidence>
<dbReference type="AlphaFoldDB" id="A0A7W0C065"/>
<comment type="subcellular location">
    <subcellularLocation>
        <location evidence="1">Cell membrane</location>
    </subcellularLocation>
</comment>
<dbReference type="Proteomes" id="UP000523087">
    <property type="component" value="Unassembled WGS sequence"/>
</dbReference>
<dbReference type="SUPFAM" id="SSF58104">
    <property type="entry name" value="Methyl-accepting chemotaxis protein (MCP) signaling domain"/>
    <property type="match status" value="1"/>
</dbReference>
<feature type="transmembrane region" description="Helical" evidence="4">
    <location>
        <begin position="6"/>
        <end position="24"/>
    </location>
</feature>